<evidence type="ECO:0000313" key="2">
    <source>
        <dbReference type="EMBL" id="GAU88969.1"/>
    </source>
</evidence>
<dbReference type="EMBL" id="BDGG01000001">
    <property type="protein sequence ID" value="GAU88969.1"/>
    <property type="molecule type" value="Genomic_DNA"/>
</dbReference>
<proteinExistence type="predicted"/>
<evidence type="ECO:0000256" key="1">
    <source>
        <dbReference type="SAM" id="MobiDB-lite"/>
    </source>
</evidence>
<reference evidence="2 3" key="1">
    <citation type="journal article" date="2016" name="Nat. Commun.">
        <title>Extremotolerant tardigrade genome and improved radiotolerance of human cultured cells by tardigrade-unique protein.</title>
        <authorList>
            <person name="Hashimoto T."/>
            <person name="Horikawa D.D."/>
            <person name="Saito Y."/>
            <person name="Kuwahara H."/>
            <person name="Kozuka-Hata H."/>
            <person name="Shin-I T."/>
            <person name="Minakuchi Y."/>
            <person name="Ohishi K."/>
            <person name="Motoyama A."/>
            <person name="Aizu T."/>
            <person name="Enomoto A."/>
            <person name="Kondo K."/>
            <person name="Tanaka S."/>
            <person name="Hara Y."/>
            <person name="Koshikawa S."/>
            <person name="Sagara H."/>
            <person name="Miura T."/>
            <person name="Yokobori S."/>
            <person name="Miyagawa K."/>
            <person name="Suzuki Y."/>
            <person name="Kubo T."/>
            <person name="Oyama M."/>
            <person name="Kohara Y."/>
            <person name="Fujiyama A."/>
            <person name="Arakawa K."/>
            <person name="Katayama T."/>
            <person name="Toyoda A."/>
            <person name="Kunieda T."/>
        </authorList>
    </citation>
    <scope>NUCLEOTIDE SEQUENCE [LARGE SCALE GENOMIC DNA]</scope>
    <source>
        <strain evidence="2 3">YOKOZUNA-1</strain>
    </source>
</reference>
<comment type="caution">
    <text evidence="2">The sequence shown here is derived from an EMBL/GenBank/DDBJ whole genome shotgun (WGS) entry which is preliminary data.</text>
</comment>
<dbReference type="Proteomes" id="UP000186922">
    <property type="component" value="Unassembled WGS sequence"/>
</dbReference>
<accession>A0A1D1UGU4</accession>
<feature type="region of interest" description="Disordered" evidence="1">
    <location>
        <begin position="47"/>
        <end position="81"/>
    </location>
</feature>
<evidence type="ECO:0000313" key="3">
    <source>
        <dbReference type="Proteomes" id="UP000186922"/>
    </source>
</evidence>
<feature type="compositionally biased region" description="Basic and acidic residues" evidence="1">
    <location>
        <begin position="58"/>
        <end position="81"/>
    </location>
</feature>
<protein>
    <submittedName>
        <fullName evidence="2">Uncharacterized protein</fullName>
    </submittedName>
</protein>
<dbReference type="AlphaFoldDB" id="A0A1D1UGU4"/>
<sequence>MTRHHSRRSRTLRLSHGIRTCKPLRAYLLLGIRKEWHLVPLKKDLDECAPPQTAVLEPDDRRREDASNSQRQDREMPDPGS</sequence>
<keyword evidence="3" id="KW-1185">Reference proteome</keyword>
<gene>
    <name evidence="2" type="primary">RvY_01575</name>
    <name evidence="2" type="synonym">RvY_01575.2</name>
    <name evidence="2" type="ORF">RvY_01575-2</name>
</gene>
<name>A0A1D1UGU4_RAMVA</name>
<organism evidence="2 3">
    <name type="scientific">Ramazzottius varieornatus</name>
    <name type="common">Water bear</name>
    <name type="synonym">Tardigrade</name>
    <dbReference type="NCBI Taxonomy" id="947166"/>
    <lineage>
        <taxon>Eukaryota</taxon>
        <taxon>Metazoa</taxon>
        <taxon>Ecdysozoa</taxon>
        <taxon>Tardigrada</taxon>
        <taxon>Eutardigrada</taxon>
        <taxon>Parachela</taxon>
        <taxon>Hypsibioidea</taxon>
        <taxon>Ramazzottiidae</taxon>
        <taxon>Ramazzottius</taxon>
    </lineage>
</organism>